<accession>A0AAP5LLZ5</accession>
<name>A0AAP5LLZ5_PAEAM</name>
<proteinExistence type="predicted"/>
<reference evidence="1" key="1">
    <citation type="submission" date="2023-07" db="EMBL/GenBank/DDBJ databases">
        <title>Sorghum-associated microbial communities from plants grown in Nebraska, USA.</title>
        <authorList>
            <person name="Schachtman D."/>
        </authorList>
    </citation>
    <scope>NUCLEOTIDE SEQUENCE</scope>
    <source>
        <strain evidence="1">BE80</strain>
    </source>
</reference>
<protein>
    <submittedName>
        <fullName evidence="1">Uncharacterized protein</fullName>
    </submittedName>
</protein>
<comment type="caution">
    <text evidence="1">The sequence shown here is derived from an EMBL/GenBank/DDBJ whole genome shotgun (WGS) entry which is preliminary data.</text>
</comment>
<dbReference type="EMBL" id="JAVDTR010000005">
    <property type="protein sequence ID" value="MDR6723606.1"/>
    <property type="molecule type" value="Genomic_DNA"/>
</dbReference>
<gene>
    <name evidence="1" type="ORF">J2W91_002068</name>
</gene>
<dbReference type="AlphaFoldDB" id="A0AAP5LLZ5"/>
<organism evidence="1 2">
    <name type="scientific">Paenibacillus amylolyticus</name>
    <dbReference type="NCBI Taxonomy" id="1451"/>
    <lineage>
        <taxon>Bacteria</taxon>
        <taxon>Bacillati</taxon>
        <taxon>Bacillota</taxon>
        <taxon>Bacilli</taxon>
        <taxon>Bacillales</taxon>
        <taxon>Paenibacillaceae</taxon>
        <taxon>Paenibacillus</taxon>
    </lineage>
</organism>
<sequence length="102" mass="11997">MKDRMNCMAFCIKFKLLRMNDTKALYVYGDCSENFEGLLELDLEKLISGVTSFDTDMSEVVKVIKLFISDTEYQHKANRAFRKIHKHYKETKEYLSEGGYYA</sequence>
<dbReference type="Proteomes" id="UP001254832">
    <property type="component" value="Unassembled WGS sequence"/>
</dbReference>
<evidence type="ECO:0000313" key="2">
    <source>
        <dbReference type="Proteomes" id="UP001254832"/>
    </source>
</evidence>
<evidence type="ECO:0000313" key="1">
    <source>
        <dbReference type="EMBL" id="MDR6723606.1"/>
    </source>
</evidence>